<organism evidence="3">
    <name type="scientific">Spirodela intermedia</name>
    <name type="common">Intermediate duckweed</name>
    <dbReference type="NCBI Taxonomy" id="51605"/>
    <lineage>
        <taxon>Eukaryota</taxon>
        <taxon>Viridiplantae</taxon>
        <taxon>Streptophyta</taxon>
        <taxon>Embryophyta</taxon>
        <taxon>Tracheophyta</taxon>
        <taxon>Spermatophyta</taxon>
        <taxon>Magnoliopsida</taxon>
        <taxon>Liliopsida</taxon>
        <taxon>Araceae</taxon>
        <taxon>Lemnoideae</taxon>
        <taxon>Spirodela</taxon>
    </lineage>
</organism>
<sequence>MGKGPSPPHHCGREGEPTIMLLYPLYASIRAIESPSKLDDEQWLAYWILYSFLTLVEMVAEPVLYWIPIWYQMKVALVAWLVLPQFRGPPSSTKDSSVSSCASTAAPPGRPPPPPPPPHELLPHLSILHDIADCRRARGQQLIVSRSQRRRRREVKKVAGGKGGQGER</sequence>
<dbReference type="AlphaFoldDB" id="A0A7I8IQA4"/>
<protein>
    <recommendedName>
        <fullName evidence="1">HVA22-like protein</fullName>
    </recommendedName>
</protein>
<evidence type="ECO:0000313" key="4">
    <source>
        <dbReference type="Proteomes" id="UP001189122"/>
    </source>
</evidence>
<evidence type="ECO:0000256" key="1">
    <source>
        <dbReference type="RuleBase" id="RU362006"/>
    </source>
</evidence>
<dbReference type="Proteomes" id="UP001189122">
    <property type="component" value="Unassembled WGS sequence"/>
</dbReference>
<dbReference type="EMBL" id="LR743592">
    <property type="protein sequence ID" value="CAA2620222.1"/>
    <property type="molecule type" value="Genomic_DNA"/>
</dbReference>
<comment type="similarity">
    <text evidence="1">Belongs to the DP1 family.</text>
</comment>
<comment type="caution">
    <text evidence="1">Lacks conserved residue(s) required for the propagation of feature annotation.</text>
</comment>
<feature type="region of interest" description="Disordered" evidence="2">
    <location>
        <begin position="88"/>
        <end position="120"/>
    </location>
</feature>
<dbReference type="PANTHER" id="PTHR12300">
    <property type="entry name" value="HVA22-LIKE PROTEINS"/>
    <property type="match status" value="1"/>
</dbReference>
<evidence type="ECO:0000313" key="3">
    <source>
        <dbReference type="EMBL" id="CAA2620222.1"/>
    </source>
</evidence>
<name>A0A7I8IQA4_SPIIN</name>
<comment type="subcellular location">
    <subcellularLocation>
        <location evidence="1">Membrane</location>
        <topology evidence="1">Multi-pass membrane protein</topology>
    </subcellularLocation>
</comment>
<dbReference type="Pfam" id="PF03134">
    <property type="entry name" value="TB2_DP1_HVA22"/>
    <property type="match status" value="1"/>
</dbReference>
<reference evidence="3 4" key="1">
    <citation type="submission" date="2019-12" db="EMBL/GenBank/DDBJ databases">
        <authorList>
            <person name="Scholz U."/>
            <person name="Mascher M."/>
            <person name="Fiebig A."/>
        </authorList>
    </citation>
    <scope>NUCLEOTIDE SEQUENCE</scope>
</reference>
<feature type="transmembrane region" description="Helical" evidence="1">
    <location>
        <begin position="44"/>
        <end position="67"/>
    </location>
</feature>
<keyword evidence="1" id="KW-0472">Membrane</keyword>
<keyword evidence="1" id="KW-0812">Transmembrane</keyword>
<feature type="region of interest" description="Disordered" evidence="2">
    <location>
        <begin position="142"/>
        <end position="168"/>
    </location>
</feature>
<dbReference type="PANTHER" id="PTHR12300:SF139">
    <property type="entry name" value="HVA22-LIKE PROTEIN E"/>
    <property type="match status" value="1"/>
</dbReference>
<gene>
    <name evidence="3" type="ORF">SI7747_05006391</name>
</gene>
<keyword evidence="4" id="KW-1185">Reference proteome</keyword>
<feature type="compositionally biased region" description="Pro residues" evidence="2">
    <location>
        <begin position="108"/>
        <end position="120"/>
    </location>
</feature>
<dbReference type="GO" id="GO:0016020">
    <property type="term" value="C:membrane"/>
    <property type="evidence" value="ECO:0007669"/>
    <property type="project" value="UniProtKB-SubCell"/>
</dbReference>
<feature type="compositionally biased region" description="Low complexity" evidence="2">
    <location>
        <begin position="89"/>
        <end position="107"/>
    </location>
</feature>
<dbReference type="InterPro" id="IPR004345">
    <property type="entry name" value="TB2_DP1_HVA22"/>
</dbReference>
<accession>A0A7I8IQA4</accession>
<keyword evidence="1" id="KW-1133">Transmembrane helix</keyword>
<evidence type="ECO:0000256" key="2">
    <source>
        <dbReference type="SAM" id="MobiDB-lite"/>
    </source>
</evidence>
<proteinExistence type="inferred from homology"/>
<dbReference type="EMBL" id="CACRZD030000005">
    <property type="protein sequence ID" value="CAA6659971.1"/>
    <property type="molecule type" value="Genomic_DNA"/>
</dbReference>